<evidence type="ECO:0000313" key="11">
    <source>
        <dbReference type="EMBL" id="TLM79101.1"/>
    </source>
</evidence>
<evidence type="ECO:0000256" key="2">
    <source>
        <dbReference type="ARBA" id="ARBA00012937"/>
    </source>
</evidence>
<dbReference type="SUPFAM" id="SSF54368">
    <property type="entry name" value="Glutamine synthetase, N-terminal domain"/>
    <property type="match status" value="1"/>
</dbReference>
<dbReference type="PROSITE" id="PS51986">
    <property type="entry name" value="GS_BETA_GRASP"/>
    <property type="match status" value="1"/>
</dbReference>
<keyword evidence="7" id="KW-0963">Cytoplasm</keyword>
<dbReference type="SMART" id="SM01230">
    <property type="entry name" value="Gln-synt_C"/>
    <property type="match status" value="1"/>
</dbReference>
<comment type="catalytic activity">
    <reaction evidence="4 8">
        <text>L-glutamate + NH4(+) + ATP = L-glutamine + ADP + phosphate + H(+)</text>
        <dbReference type="Rhea" id="RHEA:16169"/>
        <dbReference type="ChEBI" id="CHEBI:15378"/>
        <dbReference type="ChEBI" id="CHEBI:28938"/>
        <dbReference type="ChEBI" id="CHEBI:29985"/>
        <dbReference type="ChEBI" id="CHEBI:30616"/>
        <dbReference type="ChEBI" id="CHEBI:43474"/>
        <dbReference type="ChEBI" id="CHEBI:58359"/>
        <dbReference type="ChEBI" id="CHEBI:456216"/>
        <dbReference type="EC" id="6.3.1.2"/>
    </reaction>
</comment>
<evidence type="ECO:0000256" key="4">
    <source>
        <dbReference type="ARBA" id="ARBA00049436"/>
    </source>
</evidence>
<dbReference type="InterPro" id="IPR027302">
    <property type="entry name" value="Gln_synth_N_conserv_site"/>
</dbReference>
<dbReference type="InterPro" id="IPR008146">
    <property type="entry name" value="Gln_synth_cat_dom"/>
</dbReference>
<comment type="caution">
    <text evidence="11">The sequence shown here is derived from an EMBL/GenBank/DDBJ whole genome shotgun (WGS) entry which is preliminary data.</text>
</comment>
<dbReference type="Pfam" id="PF03951">
    <property type="entry name" value="Gln-synt_N"/>
    <property type="match status" value="1"/>
</dbReference>
<dbReference type="PROSITE" id="PS00180">
    <property type="entry name" value="GLNA_1"/>
    <property type="match status" value="1"/>
</dbReference>
<dbReference type="InterPro" id="IPR036651">
    <property type="entry name" value="Gln_synt_N_sf"/>
</dbReference>
<evidence type="ECO:0000256" key="5">
    <source>
        <dbReference type="PROSITE-ProRule" id="PRU01330"/>
    </source>
</evidence>
<dbReference type="EC" id="6.3.1.2" evidence="2 8"/>
<comment type="subunit">
    <text evidence="7">Oligomer of 12 subunits arranged in the form of two hexagons.</text>
</comment>
<dbReference type="Pfam" id="PF00120">
    <property type="entry name" value="Gln-synt_C"/>
    <property type="match status" value="1"/>
</dbReference>
<comment type="subcellular location">
    <subcellularLocation>
        <location evidence="7">Cytoplasm</location>
    </subcellularLocation>
</comment>
<organism evidence="11 12">
    <name type="scientific">Microbulbifer harenosus</name>
    <dbReference type="NCBI Taxonomy" id="2576840"/>
    <lineage>
        <taxon>Bacteria</taxon>
        <taxon>Pseudomonadati</taxon>
        <taxon>Pseudomonadota</taxon>
        <taxon>Gammaproteobacteria</taxon>
        <taxon>Cellvibrionales</taxon>
        <taxon>Microbulbiferaceae</taxon>
        <taxon>Microbulbifer</taxon>
    </lineage>
</organism>
<name>A0ABY2UMV5_9GAMM</name>
<dbReference type="RefSeq" id="WP_138234274.1">
    <property type="nucleotide sequence ID" value="NZ_CP185860.1"/>
</dbReference>
<protein>
    <recommendedName>
        <fullName evidence="3 8">Glutamine synthetase</fullName>
        <ecNumber evidence="2 8">6.3.1.2</ecNumber>
    </recommendedName>
</protein>
<dbReference type="PROSITE" id="PS00182">
    <property type="entry name" value="GLNA_ADENYLATION"/>
    <property type="match status" value="1"/>
</dbReference>
<evidence type="ECO:0000256" key="3">
    <source>
        <dbReference type="ARBA" id="ARBA00021364"/>
    </source>
</evidence>
<dbReference type="GO" id="GO:0004356">
    <property type="term" value="F:glutamine synthetase activity"/>
    <property type="evidence" value="ECO:0007669"/>
    <property type="project" value="UniProtKB-EC"/>
</dbReference>
<evidence type="ECO:0000256" key="7">
    <source>
        <dbReference type="RuleBase" id="RU000387"/>
    </source>
</evidence>
<dbReference type="InterPro" id="IPR001637">
    <property type="entry name" value="Gln_synth_I_adenylation_site"/>
</dbReference>
<feature type="domain" description="GS catalytic" evidence="10">
    <location>
        <begin position="103"/>
        <end position="467"/>
    </location>
</feature>
<dbReference type="Proteomes" id="UP000306791">
    <property type="component" value="Unassembled WGS sequence"/>
</dbReference>
<dbReference type="Gene3D" id="3.10.20.70">
    <property type="entry name" value="Glutamine synthetase, N-terminal domain"/>
    <property type="match status" value="1"/>
</dbReference>
<dbReference type="PANTHER" id="PTHR43407:SF2">
    <property type="entry name" value="GLUTAMINE SYNTHETASE"/>
    <property type="match status" value="1"/>
</dbReference>
<keyword evidence="8" id="KW-0067">ATP-binding</keyword>
<proteinExistence type="inferred from homology"/>
<dbReference type="InterPro" id="IPR004809">
    <property type="entry name" value="Gln_synth_I"/>
</dbReference>
<feature type="domain" description="GS beta-grasp" evidence="9">
    <location>
        <begin position="11"/>
        <end position="98"/>
    </location>
</feature>
<sequence>MSKTLGLIKESEARWVDLRFTDTKGKEQHVSIPSKEVNSEFFEVGKMFDGSSIAGWKGINESDMVLMPVDDTSFLDPFTDEPTVIIRCNIVDPITGQGYERDPRSIAMRAEEYLKSTGLGDKVLMGPEPEFFVFDDITWGAEMGGAFYKINSQEAAWSSGASFAEGNMGHRPGVKGGYFPVPPVDSLHDIRAAMCAAMEQMGLEIEVHHHEVGTAGQCEIGVGANTLTKKADEVQILKYAVHNVAHAYGKTATFMPKPLVGDNGSGMHVHHSFSKDGVNQFAGDAYAGLSETALFYIGGIIKHARALNAICNPSTNSYKRLVPGFEAPVILAYSARNRSASIRIPFVASPKGKRVETRFPDPTANPYLCFAALLMAGLDGVKNKIHPGDPADKDLYDLEPEELAEYPTVASSLEQALDALDQDRAFLTEGGVFTDDAIDAFIALKREEVQRVNMTTHPVEFDMYYSC</sequence>
<dbReference type="SUPFAM" id="SSF55931">
    <property type="entry name" value="Glutamine synthetase/guanido kinase"/>
    <property type="match status" value="1"/>
</dbReference>
<dbReference type="InterPro" id="IPR014746">
    <property type="entry name" value="Gln_synth/guanido_kin_cat_dom"/>
</dbReference>
<keyword evidence="12" id="KW-1185">Reference proteome</keyword>
<evidence type="ECO:0000259" key="10">
    <source>
        <dbReference type="PROSITE" id="PS51987"/>
    </source>
</evidence>
<evidence type="ECO:0000259" key="9">
    <source>
        <dbReference type="PROSITE" id="PS51986"/>
    </source>
</evidence>
<gene>
    <name evidence="11" type="ORF">FDY93_03050</name>
</gene>
<reference evidence="11 12" key="1">
    <citation type="submission" date="2019-05" db="EMBL/GenBank/DDBJ databases">
        <title>Microbulbifer harenosus sp. nov., an alginate-degrading bacterium isolated from coastal sand.</title>
        <authorList>
            <person name="Huang H."/>
            <person name="Mo K."/>
            <person name="Bao S."/>
        </authorList>
    </citation>
    <scope>NUCLEOTIDE SEQUENCE [LARGE SCALE GENOMIC DNA]</scope>
    <source>
        <strain evidence="11 12">HB161719</strain>
    </source>
</reference>
<dbReference type="EMBL" id="VANI01000004">
    <property type="protein sequence ID" value="TLM79101.1"/>
    <property type="molecule type" value="Genomic_DNA"/>
</dbReference>
<dbReference type="InterPro" id="IPR008147">
    <property type="entry name" value="Gln_synt_N"/>
</dbReference>
<keyword evidence="8 11" id="KW-0436">Ligase</keyword>
<comment type="similarity">
    <text evidence="1 5 6">Belongs to the glutamine synthetase family.</text>
</comment>
<evidence type="ECO:0000256" key="8">
    <source>
        <dbReference type="RuleBase" id="RU004356"/>
    </source>
</evidence>
<dbReference type="InterPro" id="IPR027303">
    <property type="entry name" value="Gln_synth_gly_rich_site"/>
</dbReference>
<evidence type="ECO:0000256" key="1">
    <source>
        <dbReference type="ARBA" id="ARBA00009897"/>
    </source>
</evidence>
<accession>A0ABY2UMV5</accession>
<dbReference type="PROSITE" id="PS51987">
    <property type="entry name" value="GS_CATALYTIC"/>
    <property type="match status" value="1"/>
</dbReference>
<keyword evidence="8" id="KW-0547">Nucleotide-binding</keyword>
<dbReference type="PANTHER" id="PTHR43407">
    <property type="entry name" value="GLUTAMINE SYNTHETASE"/>
    <property type="match status" value="1"/>
</dbReference>
<dbReference type="NCBIfam" id="NF007006">
    <property type="entry name" value="PRK09469.1"/>
    <property type="match status" value="1"/>
</dbReference>
<evidence type="ECO:0000313" key="12">
    <source>
        <dbReference type="Proteomes" id="UP000306791"/>
    </source>
</evidence>
<dbReference type="PROSITE" id="PS00181">
    <property type="entry name" value="GLNA_ATP"/>
    <property type="match status" value="1"/>
</dbReference>
<dbReference type="Gene3D" id="3.30.590.10">
    <property type="entry name" value="Glutamine synthetase/guanido kinase, catalytic domain"/>
    <property type="match status" value="1"/>
</dbReference>
<dbReference type="NCBIfam" id="TIGR00653">
    <property type="entry name" value="GlnA"/>
    <property type="match status" value="1"/>
</dbReference>
<evidence type="ECO:0000256" key="6">
    <source>
        <dbReference type="RuleBase" id="RU000384"/>
    </source>
</evidence>